<dbReference type="EMBL" id="CP000453">
    <property type="protein sequence ID" value="ABI55574.1"/>
    <property type="molecule type" value="Genomic_DNA"/>
</dbReference>
<dbReference type="SUPFAM" id="SSF55874">
    <property type="entry name" value="ATPase domain of HSP90 chaperone/DNA topoisomerase II/histidine kinase"/>
    <property type="match status" value="1"/>
</dbReference>
<comment type="subcellular location">
    <subcellularLocation>
        <location evidence="2">Membrane</location>
    </subcellularLocation>
</comment>
<dbReference type="eggNOG" id="COG4191">
    <property type="taxonomic scope" value="Bacteria"/>
</dbReference>
<keyword evidence="4" id="KW-0597">Phosphoprotein</keyword>
<dbReference type="InterPro" id="IPR036890">
    <property type="entry name" value="HATPase_C_sf"/>
</dbReference>
<dbReference type="Pfam" id="PF00672">
    <property type="entry name" value="HAMP"/>
    <property type="match status" value="1"/>
</dbReference>
<gene>
    <name evidence="14" type="ordered locus">Mlg_0219</name>
</gene>
<dbReference type="GO" id="GO:0005524">
    <property type="term" value="F:ATP binding"/>
    <property type="evidence" value="ECO:0007669"/>
    <property type="project" value="UniProtKB-KW"/>
</dbReference>
<protein>
    <recommendedName>
        <fullName evidence="3">histidine kinase</fullName>
        <ecNumber evidence="3">2.7.13.3</ecNumber>
    </recommendedName>
</protein>
<dbReference type="InterPro" id="IPR004358">
    <property type="entry name" value="Sig_transdc_His_kin-like_C"/>
</dbReference>
<keyword evidence="9" id="KW-0902">Two-component regulatory system</keyword>
<evidence type="ECO:0000256" key="3">
    <source>
        <dbReference type="ARBA" id="ARBA00012438"/>
    </source>
</evidence>
<feature type="domain" description="HAMP" evidence="13">
    <location>
        <begin position="202"/>
        <end position="257"/>
    </location>
</feature>
<dbReference type="SUPFAM" id="SSF47384">
    <property type="entry name" value="Homodimeric domain of signal transducing histidine kinase"/>
    <property type="match status" value="1"/>
</dbReference>
<dbReference type="PROSITE" id="PS50885">
    <property type="entry name" value="HAMP"/>
    <property type="match status" value="1"/>
</dbReference>
<proteinExistence type="predicted"/>
<feature type="domain" description="Histidine kinase" evidence="12">
    <location>
        <begin position="277"/>
        <end position="478"/>
    </location>
</feature>
<dbReference type="RefSeq" id="WP_011627970.1">
    <property type="nucleotide sequence ID" value="NC_008340.1"/>
</dbReference>
<dbReference type="InterPro" id="IPR003661">
    <property type="entry name" value="HisK_dim/P_dom"/>
</dbReference>
<evidence type="ECO:0000259" key="13">
    <source>
        <dbReference type="PROSITE" id="PS50885"/>
    </source>
</evidence>
<dbReference type="SMART" id="SM00304">
    <property type="entry name" value="HAMP"/>
    <property type="match status" value="1"/>
</dbReference>
<organism evidence="14 15">
    <name type="scientific">Alkalilimnicola ehrlichii (strain ATCC BAA-1101 / DSM 17681 / MLHE-1)</name>
    <dbReference type="NCBI Taxonomy" id="187272"/>
    <lineage>
        <taxon>Bacteria</taxon>
        <taxon>Pseudomonadati</taxon>
        <taxon>Pseudomonadota</taxon>
        <taxon>Gammaproteobacteria</taxon>
        <taxon>Chromatiales</taxon>
        <taxon>Ectothiorhodospiraceae</taxon>
        <taxon>Alkalilimnicola</taxon>
    </lineage>
</organism>
<dbReference type="PRINTS" id="PR00344">
    <property type="entry name" value="BCTRLSENSOR"/>
</dbReference>
<feature type="transmembrane region" description="Helical" evidence="11">
    <location>
        <begin position="12"/>
        <end position="35"/>
    </location>
</feature>
<evidence type="ECO:0000256" key="7">
    <source>
        <dbReference type="ARBA" id="ARBA00022777"/>
    </source>
</evidence>
<reference evidence="15" key="1">
    <citation type="submission" date="2006-08" db="EMBL/GenBank/DDBJ databases">
        <title>Complete sequence of Alkalilimnicola ehrilichei MLHE-1.</title>
        <authorList>
            <person name="Copeland A."/>
            <person name="Lucas S."/>
            <person name="Lapidus A."/>
            <person name="Barry K."/>
            <person name="Detter J.C."/>
            <person name="Glavina del Rio T."/>
            <person name="Hammon N."/>
            <person name="Israni S."/>
            <person name="Dalin E."/>
            <person name="Tice H."/>
            <person name="Pitluck S."/>
            <person name="Sims D."/>
            <person name="Brettin T."/>
            <person name="Bruce D."/>
            <person name="Han C."/>
            <person name="Tapia R."/>
            <person name="Gilna P."/>
            <person name="Schmutz J."/>
            <person name="Larimer F."/>
            <person name="Land M."/>
            <person name="Hauser L."/>
            <person name="Kyrpides N."/>
            <person name="Mikhailova N."/>
            <person name="Oremland R.S."/>
            <person name="Hoeft S.E."/>
            <person name="Switzer-Blum J."/>
            <person name="Kulp T."/>
            <person name="King G."/>
            <person name="Tabita R."/>
            <person name="Witte B."/>
            <person name="Santini J.M."/>
            <person name="Basu P."/>
            <person name="Hollibaugh J.T."/>
            <person name="Xie G."/>
            <person name="Stolz J.F."/>
            <person name="Richardson P."/>
        </authorList>
    </citation>
    <scope>NUCLEOTIDE SEQUENCE [LARGE SCALE GENOMIC DNA]</scope>
    <source>
        <strain evidence="15">ATCC BAA-1101 / DSM 17681 / MLHE-1</strain>
    </source>
</reference>
<dbReference type="InterPro" id="IPR003660">
    <property type="entry name" value="HAMP_dom"/>
</dbReference>
<dbReference type="Gene3D" id="6.10.340.10">
    <property type="match status" value="1"/>
</dbReference>
<accession>Q0AC63</accession>
<keyword evidence="10" id="KW-0175">Coiled coil</keyword>
<evidence type="ECO:0000256" key="6">
    <source>
        <dbReference type="ARBA" id="ARBA00022741"/>
    </source>
</evidence>
<evidence type="ECO:0000256" key="4">
    <source>
        <dbReference type="ARBA" id="ARBA00022553"/>
    </source>
</evidence>
<evidence type="ECO:0000256" key="1">
    <source>
        <dbReference type="ARBA" id="ARBA00000085"/>
    </source>
</evidence>
<dbReference type="EC" id="2.7.13.3" evidence="3"/>
<dbReference type="InterPro" id="IPR003594">
    <property type="entry name" value="HATPase_dom"/>
</dbReference>
<dbReference type="HOGENOM" id="CLU_000445_89_29_6"/>
<evidence type="ECO:0000256" key="10">
    <source>
        <dbReference type="SAM" id="Coils"/>
    </source>
</evidence>
<evidence type="ECO:0000256" key="2">
    <source>
        <dbReference type="ARBA" id="ARBA00004370"/>
    </source>
</evidence>
<dbReference type="PANTHER" id="PTHR43065:SF10">
    <property type="entry name" value="PEROXIDE STRESS-ACTIVATED HISTIDINE KINASE MAK3"/>
    <property type="match status" value="1"/>
</dbReference>
<feature type="coiled-coil region" evidence="10">
    <location>
        <begin position="238"/>
        <end position="268"/>
    </location>
</feature>
<keyword evidence="11" id="KW-1133">Transmembrane helix</keyword>
<dbReference type="SMART" id="SM00388">
    <property type="entry name" value="HisKA"/>
    <property type="match status" value="1"/>
</dbReference>
<dbReference type="KEGG" id="aeh:Mlg_0219"/>
<evidence type="ECO:0000313" key="14">
    <source>
        <dbReference type="EMBL" id="ABI55574.1"/>
    </source>
</evidence>
<evidence type="ECO:0000259" key="12">
    <source>
        <dbReference type="PROSITE" id="PS50109"/>
    </source>
</evidence>
<keyword evidence="15" id="KW-1185">Reference proteome</keyword>
<keyword evidence="7 14" id="KW-0418">Kinase</keyword>
<keyword evidence="6" id="KW-0547">Nucleotide-binding</keyword>
<dbReference type="PANTHER" id="PTHR43065">
    <property type="entry name" value="SENSOR HISTIDINE KINASE"/>
    <property type="match status" value="1"/>
</dbReference>
<evidence type="ECO:0000256" key="9">
    <source>
        <dbReference type="ARBA" id="ARBA00023012"/>
    </source>
</evidence>
<dbReference type="InterPro" id="IPR005467">
    <property type="entry name" value="His_kinase_dom"/>
</dbReference>
<dbReference type="Gene3D" id="3.30.565.10">
    <property type="entry name" value="Histidine kinase-like ATPase, C-terminal domain"/>
    <property type="match status" value="1"/>
</dbReference>
<keyword evidence="5" id="KW-0808">Transferase</keyword>
<dbReference type="SMART" id="SM00387">
    <property type="entry name" value="HATPase_c"/>
    <property type="match status" value="1"/>
</dbReference>
<dbReference type="Gene3D" id="1.10.287.130">
    <property type="match status" value="1"/>
</dbReference>
<dbReference type="Proteomes" id="UP000001962">
    <property type="component" value="Chromosome"/>
</dbReference>
<comment type="catalytic activity">
    <reaction evidence="1">
        <text>ATP + protein L-histidine = ADP + protein N-phospho-L-histidine.</text>
        <dbReference type="EC" id="2.7.13.3"/>
    </reaction>
</comment>
<dbReference type="GO" id="GO:0016020">
    <property type="term" value="C:membrane"/>
    <property type="evidence" value="ECO:0007669"/>
    <property type="project" value="UniProtKB-SubCell"/>
</dbReference>
<dbReference type="InterPro" id="IPR036097">
    <property type="entry name" value="HisK_dim/P_sf"/>
</dbReference>
<keyword evidence="11" id="KW-0812">Transmembrane</keyword>
<evidence type="ECO:0000256" key="5">
    <source>
        <dbReference type="ARBA" id="ARBA00022679"/>
    </source>
</evidence>
<dbReference type="Pfam" id="PF02518">
    <property type="entry name" value="HATPase_c"/>
    <property type="match status" value="1"/>
</dbReference>
<dbReference type="GO" id="GO:0000155">
    <property type="term" value="F:phosphorelay sensor kinase activity"/>
    <property type="evidence" value="ECO:0007669"/>
    <property type="project" value="InterPro"/>
</dbReference>
<evidence type="ECO:0000256" key="11">
    <source>
        <dbReference type="SAM" id="Phobius"/>
    </source>
</evidence>
<dbReference type="OrthoDB" id="2521613at2"/>
<dbReference type="AlphaFoldDB" id="Q0AC63"/>
<keyword evidence="11" id="KW-0472">Membrane</keyword>
<keyword evidence="8" id="KW-0067">ATP-binding</keyword>
<dbReference type="CDD" id="cd00082">
    <property type="entry name" value="HisKA"/>
    <property type="match status" value="1"/>
</dbReference>
<evidence type="ECO:0000313" key="15">
    <source>
        <dbReference type="Proteomes" id="UP000001962"/>
    </source>
</evidence>
<name>Q0AC63_ALKEH</name>
<dbReference type="PROSITE" id="PS50109">
    <property type="entry name" value="HIS_KIN"/>
    <property type="match status" value="1"/>
</dbReference>
<sequence length="488" mass="54248">MIENISYRYKVPLNITLVVVLTAAVISLTVLGQAWRDLERDLYQNGQSLARVLAHGVAPALLQEDVWGAYETIRTPMAVDMEPHLRPESIMVLDEHHRIYVSTDPDRLPILARPAEADPDLAPLGRLLAGEGISGPERLQLAGNEFLVLLPVEMDGSVLGTVVLGYSRAGFLPRFLGAMQQVLVTTFLILLVLVPAGWWLGRRVAEPLLALSACMDKLGSGSAERLGCQLRRTGDDEIGRLNRQFHALIEELQEKEALEREMVRADRLAAIGRLTSGIAHEINNPLGGMLNALNTYKHHGAPDPFTLKTLSLVERGLLQIRDIVGALLVETRLKGEDLWAEDLEDVRTLLAPDIRRKQVNLDWDNRLQGPVPLPATPVRQVLINLLLNAVRAAQQRGRVDCRLERVDGWLLITVWNDGDHIPAERMDHLFEPFSGASAVGNGLGLWVTYQIIEQLSGRIEVESRPDDTRFVVQLPLEAREAELREALS</sequence>
<evidence type="ECO:0000256" key="8">
    <source>
        <dbReference type="ARBA" id="ARBA00022840"/>
    </source>
</evidence>
<feature type="transmembrane region" description="Helical" evidence="11">
    <location>
        <begin position="178"/>
        <end position="200"/>
    </location>
</feature>